<keyword evidence="2" id="KW-1185">Reference proteome</keyword>
<accession>A0A4C1VEU9</accession>
<gene>
    <name evidence="1" type="ORF">EVAR_22817_1</name>
</gene>
<dbReference type="Proteomes" id="UP000299102">
    <property type="component" value="Unassembled WGS sequence"/>
</dbReference>
<evidence type="ECO:0000313" key="2">
    <source>
        <dbReference type="Proteomes" id="UP000299102"/>
    </source>
</evidence>
<comment type="caution">
    <text evidence="1">The sequence shown here is derived from an EMBL/GenBank/DDBJ whole genome shotgun (WGS) entry which is preliminary data.</text>
</comment>
<dbReference type="AlphaFoldDB" id="A0A4C1VEU9"/>
<organism evidence="1 2">
    <name type="scientific">Eumeta variegata</name>
    <name type="common">Bagworm moth</name>
    <name type="synonym">Eumeta japonica</name>
    <dbReference type="NCBI Taxonomy" id="151549"/>
    <lineage>
        <taxon>Eukaryota</taxon>
        <taxon>Metazoa</taxon>
        <taxon>Ecdysozoa</taxon>
        <taxon>Arthropoda</taxon>
        <taxon>Hexapoda</taxon>
        <taxon>Insecta</taxon>
        <taxon>Pterygota</taxon>
        <taxon>Neoptera</taxon>
        <taxon>Endopterygota</taxon>
        <taxon>Lepidoptera</taxon>
        <taxon>Glossata</taxon>
        <taxon>Ditrysia</taxon>
        <taxon>Tineoidea</taxon>
        <taxon>Psychidae</taxon>
        <taxon>Oiketicinae</taxon>
        <taxon>Eumeta</taxon>
    </lineage>
</organism>
<name>A0A4C1VEU9_EUMVA</name>
<evidence type="ECO:0000313" key="1">
    <source>
        <dbReference type="EMBL" id="GBP37356.1"/>
    </source>
</evidence>
<protein>
    <submittedName>
        <fullName evidence="1">Uncharacterized protein</fullName>
    </submittedName>
</protein>
<sequence length="74" mass="8220">MPDVVPRHSTCDGKKAALAVPLREPIAEEDRFSRGHQELDLAARDGLPPDGLRTCSSFRATVGDKWHRTVRRGI</sequence>
<reference evidence="1 2" key="1">
    <citation type="journal article" date="2019" name="Commun. Biol.">
        <title>The bagworm genome reveals a unique fibroin gene that provides high tensile strength.</title>
        <authorList>
            <person name="Kono N."/>
            <person name="Nakamura H."/>
            <person name="Ohtoshi R."/>
            <person name="Tomita M."/>
            <person name="Numata K."/>
            <person name="Arakawa K."/>
        </authorList>
    </citation>
    <scope>NUCLEOTIDE SEQUENCE [LARGE SCALE GENOMIC DNA]</scope>
</reference>
<proteinExistence type="predicted"/>
<dbReference type="EMBL" id="BGZK01000332">
    <property type="protein sequence ID" value="GBP37356.1"/>
    <property type="molecule type" value="Genomic_DNA"/>
</dbReference>